<dbReference type="EMBL" id="KZ679014">
    <property type="protein sequence ID" value="PSS13159.1"/>
    <property type="molecule type" value="Genomic_DNA"/>
</dbReference>
<evidence type="ECO:0000313" key="3">
    <source>
        <dbReference type="EMBL" id="PSS13159.1"/>
    </source>
</evidence>
<dbReference type="Gene3D" id="2.60.40.640">
    <property type="match status" value="1"/>
</dbReference>
<dbReference type="GeneID" id="36569133"/>
<dbReference type="Proteomes" id="UP000241818">
    <property type="component" value="Unassembled WGS sequence"/>
</dbReference>
<dbReference type="GO" id="GO:0005886">
    <property type="term" value="C:plasma membrane"/>
    <property type="evidence" value="ECO:0007669"/>
    <property type="project" value="TreeGrafter"/>
</dbReference>
<feature type="domain" description="LDB19 N-terminal" evidence="2">
    <location>
        <begin position="73"/>
        <end position="249"/>
    </location>
</feature>
<dbReference type="GO" id="GO:0030674">
    <property type="term" value="F:protein-macromolecule adaptor activity"/>
    <property type="evidence" value="ECO:0007669"/>
    <property type="project" value="TreeGrafter"/>
</dbReference>
<gene>
    <name evidence="3" type="ORF">M430DRAFT_106056</name>
</gene>
<proteinExistence type="predicted"/>
<dbReference type="InParanoid" id="A0A2T3AWW9"/>
<dbReference type="PANTHER" id="PTHR11188:SF76">
    <property type="entry name" value="PROTEIN LDB19"/>
    <property type="match status" value="1"/>
</dbReference>
<dbReference type="InterPro" id="IPR050357">
    <property type="entry name" value="Arrestin_domain-protein"/>
</dbReference>
<evidence type="ECO:0000256" key="1">
    <source>
        <dbReference type="SAM" id="MobiDB-lite"/>
    </source>
</evidence>
<dbReference type="PANTHER" id="PTHR11188">
    <property type="entry name" value="ARRESTIN DOMAIN CONTAINING PROTEIN"/>
    <property type="match status" value="1"/>
</dbReference>
<dbReference type="OrthoDB" id="3832628at2759"/>
<reference evidence="3 4" key="1">
    <citation type="journal article" date="2018" name="New Phytol.">
        <title>Comparative genomics and transcriptomics depict ericoid mycorrhizal fungi as versatile saprotrophs and plant mutualists.</title>
        <authorList>
            <person name="Martino E."/>
            <person name="Morin E."/>
            <person name="Grelet G.A."/>
            <person name="Kuo A."/>
            <person name="Kohler A."/>
            <person name="Daghino S."/>
            <person name="Barry K.W."/>
            <person name="Cichocki N."/>
            <person name="Clum A."/>
            <person name="Dockter R.B."/>
            <person name="Hainaut M."/>
            <person name="Kuo R.C."/>
            <person name="LaButti K."/>
            <person name="Lindahl B.D."/>
            <person name="Lindquist E.A."/>
            <person name="Lipzen A."/>
            <person name="Khouja H.R."/>
            <person name="Magnuson J."/>
            <person name="Murat C."/>
            <person name="Ohm R.A."/>
            <person name="Singer S.W."/>
            <person name="Spatafora J.W."/>
            <person name="Wang M."/>
            <person name="Veneault-Fourrey C."/>
            <person name="Henrissat B."/>
            <person name="Grigoriev I.V."/>
            <person name="Martin F.M."/>
            <person name="Perotto S."/>
        </authorList>
    </citation>
    <scope>NUCLEOTIDE SEQUENCE [LARGE SCALE GENOMIC DNA]</scope>
    <source>
        <strain evidence="3 4">ATCC 22711</strain>
    </source>
</reference>
<dbReference type="RefSeq" id="XP_024719150.1">
    <property type="nucleotide sequence ID" value="XM_024861052.1"/>
</dbReference>
<dbReference type="InterPro" id="IPR014752">
    <property type="entry name" value="Arrestin-like_C"/>
</dbReference>
<evidence type="ECO:0000259" key="2">
    <source>
        <dbReference type="Pfam" id="PF13002"/>
    </source>
</evidence>
<dbReference type="AlphaFoldDB" id="A0A2T3AWW9"/>
<keyword evidence="4" id="KW-1185">Reference proteome</keyword>
<feature type="region of interest" description="Disordered" evidence="1">
    <location>
        <begin position="1"/>
        <end position="24"/>
    </location>
</feature>
<feature type="region of interest" description="Disordered" evidence="1">
    <location>
        <begin position="407"/>
        <end position="427"/>
    </location>
</feature>
<feature type="compositionally biased region" description="Low complexity" evidence="1">
    <location>
        <begin position="9"/>
        <end position="23"/>
    </location>
</feature>
<dbReference type="FunCoup" id="A0A2T3AWW9">
    <property type="interactions" value="22"/>
</dbReference>
<sequence length="427" mass="46882">MPDAYKRLSFPGRSHSPRSSSKSLAHQSATLDVVIESPPLVFYGPAESSSGALLSGQIVLNVHDEALPIDSFKMRLALEVTRKKPFHAHCQDCMHQSTDLTTWNFLPGPATLRKGEHSFPFSFLLPGSLLVTVKNGLSIIDYVLRATLSPKVGEPLKLSHVLNVKRAIYPSELPRHSIRIFPPTNLTANCTLPAVIHPIGETTVHMRMDGILQRNTETKTLTQWKLKRLTWRLDETQKVISPACTKHAAKFANPEEAKKGVAHQEVRTLGTEELKSGWKSDYSGADGTIEMEFPFGIKANSNPICDMKADDGTEVSHVLIVEMIVAEEFAPLKRPSQLTPTGAARVLRMHFNITVTERAGLGISWDEEQPPTYENVPASPPAYITAKLYDGEPIPDYEDLSLDHTVDGASERNATAVSAPTGSGHST</sequence>
<accession>A0A2T3AWW9</accession>
<dbReference type="InterPro" id="IPR024391">
    <property type="entry name" value="LDB19_N"/>
</dbReference>
<name>A0A2T3AWW9_AMORE</name>
<dbReference type="Pfam" id="PF13002">
    <property type="entry name" value="LDB19"/>
    <property type="match status" value="1"/>
</dbReference>
<evidence type="ECO:0000313" key="4">
    <source>
        <dbReference type="Proteomes" id="UP000241818"/>
    </source>
</evidence>
<feature type="compositionally biased region" description="Polar residues" evidence="1">
    <location>
        <begin position="412"/>
        <end position="427"/>
    </location>
</feature>
<dbReference type="GO" id="GO:0005829">
    <property type="term" value="C:cytosol"/>
    <property type="evidence" value="ECO:0007669"/>
    <property type="project" value="TreeGrafter"/>
</dbReference>
<dbReference type="GO" id="GO:0070086">
    <property type="term" value="P:ubiquitin-dependent endocytosis"/>
    <property type="evidence" value="ECO:0007669"/>
    <property type="project" value="TreeGrafter"/>
</dbReference>
<dbReference type="GO" id="GO:0031625">
    <property type="term" value="F:ubiquitin protein ligase binding"/>
    <property type="evidence" value="ECO:0007669"/>
    <property type="project" value="TreeGrafter"/>
</dbReference>
<protein>
    <recommendedName>
        <fullName evidence="2">LDB19 N-terminal domain-containing protein</fullName>
    </recommendedName>
</protein>
<organism evidence="3 4">
    <name type="scientific">Amorphotheca resinae ATCC 22711</name>
    <dbReference type="NCBI Taxonomy" id="857342"/>
    <lineage>
        <taxon>Eukaryota</taxon>
        <taxon>Fungi</taxon>
        <taxon>Dikarya</taxon>
        <taxon>Ascomycota</taxon>
        <taxon>Pezizomycotina</taxon>
        <taxon>Leotiomycetes</taxon>
        <taxon>Helotiales</taxon>
        <taxon>Amorphothecaceae</taxon>
        <taxon>Amorphotheca</taxon>
    </lineage>
</organism>
<dbReference type="STRING" id="857342.A0A2T3AWW9"/>